<gene>
    <name evidence="13" type="ORF">SmJEL517_g04837</name>
</gene>
<evidence type="ECO:0000313" key="14">
    <source>
        <dbReference type="Proteomes" id="UP000319731"/>
    </source>
</evidence>
<dbReference type="PROSITE" id="PS50893">
    <property type="entry name" value="ABC_TRANSPORTER_2"/>
    <property type="match status" value="2"/>
</dbReference>
<evidence type="ECO:0000259" key="11">
    <source>
        <dbReference type="PROSITE" id="PS50893"/>
    </source>
</evidence>
<keyword evidence="7 10" id="KW-1133">Transmembrane helix</keyword>
<feature type="transmembrane region" description="Helical" evidence="10">
    <location>
        <begin position="194"/>
        <end position="214"/>
    </location>
</feature>
<dbReference type="PANTHER" id="PTHR24223">
    <property type="entry name" value="ATP-BINDING CASSETTE SUB-FAMILY C"/>
    <property type="match status" value="1"/>
</dbReference>
<dbReference type="CDD" id="cd03244">
    <property type="entry name" value="ABCC_MRP_domain2"/>
    <property type="match status" value="1"/>
</dbReference>
<evidence type="ECO:0000256" key="3">
    <source>
        <dbReference type="ARBA" id="ARBA00022692"/>
    </source>
</evidence>
<feature type="domain" description="ABC transporter" evidence="11">
    <location>
        <begin position="1163"/>
        <end position="1397"/>
    </location>
</feature>
<dbReference type="InterPro" id="IPR003439">
    <property type="entry name" value="ABC_transporter-like_ATP-bd"/>
</dbReference>
<feature type="transmembrane region" description="Helical" evidence="10">
    <location>
        <begin position="972"/>
        <end position="999"/>
    </location>
</feature>
<feature type="region of interest" description="Disordered" evidence="9">
    <location>
        <begin position="530"/>
        <end position="549"/>
    </location>
</feature>
<evidence type="ECO:0000256" key="7">
    <source>
        <dbReference type="ARBA" id="ARBA00022989"/>
    </source>
</evidence>
<dbReference type="RefSeq" id="XP_031023236.1">
    <property type="nucleotide sequence ID" value="XM_031170765.1"/>
</dbReference>
<dbReference type="FunFam" id="1.20.1560.10:FF:000006">
    <property type="entry name" value="ATP-binding cassette, sub-family C (CFTR/MRP), member 9"/>
    <property type="match status" value="1"/>
</dbReference>
<feature type="domain" description="ABC transmembrane type-1" evidence="12">
    <location>
        <begin position="849"/>
        <end position="1126"/>
    </location>
</feature>
<feature type="domain" description="ABC transmembrane type-1" evidence="12">
    <location>
        <begin position="162"/>
        <end position="440"/>
    </location>
</feature>
<feature type="domain" description="ABC transporter" evidence="11">
    <location>
        <begin position="543"/>
        <end position="765"/>
    </location>
</feature>
<dbReference type="GO" id="GO:0140359">
    <property type="term" value="F:ABC-type transporter activity"/>
    <property type="evidence" value="ECO:0007669"/>
    <property type="project" value="InterPro"/>
</dbReference>
<dbReference type="InterPro" id="IPR027417">
    <property type="entry name" value="P-loop_NTPase"/>
</dbReference>
<dbReference type="Pfam" id="PF00664">
    <property type="entry name" value="ABC_membrane"/>
    <property type="match status" value="2"/>
</dbReference>
<feature type="transmembrane region" description="Helical" evidence="10">
    <location>
        <begin position="414"/>
        <end position="439"/>
    </location>
</feature>
<evidence type="ECO:0000256" key="1">
    <source>
        <dbReference type="ARBA" id="ARBA00004128"/>
    </source>
</evidence>
<accession>A0A507C309</accession>
<dbReference type="InterPro" id="IPR050173">
    <property type="entry name" value="ABC_transporter_C-like"/>
</dbReference>
<comment type="caution">
    <text evidence="13">The sequence shown here is derived from an EMBL/GenBank/DDBJ whole genome shotgun (WGS) entry which is preliminary data.</text>
</comment>
<dbReference type="CDD" id="cd18606">
    <property type="entry name" value="ABC_6TM_YOR1_D2_like"/>
    <property type="match status" value="1"/>
</dbReference>
<dbReference type="Gene3D" id="3.40.50.300">
    <property type="entry name" value="P-loop containing nucleotide triphosphate hydrolases"/>
    <property type="match status" value="2"/>
</dbReference>
<dbReference type="PANTHER" id="PTHR24223:SF443">
    <property type="entry name" value="MULTIDRUG-RESISTANCE LIKE PROTEIN 1, ISOFORM I"/>
    <property type="match status" value="1"/>
</dbReference>
<feature type="transmembrane region" description="Helical" evidence="10">
    <location>
        <begin position="1067"/>
        <end position="1090"/>
    </location>
</feature>
<dbReference type="GeneID" id="42006062"/>
<dbReference type="InterPro" id="IPR036640">
    <property type="entry name" value="ABC1_TM_sf"/>
</dbReference>
<dbReference type="InterPro" id="IPR017871">
    <property type="entry name" value="ABC_transporter-like_CS"/>
</dbReference>
<keyword evidence="4" id="KW-0677">Repeat</keyword>
<dbReference type="STRING" id="1806994.A0A507C309"/>
<evidence type="ECO:0000256" key="6">
    <source>
        <dbReference type="ARBA" id="ARBA00022840"/>
    </source>
</evidence>
<evidence type="ECO:0000256" key="8">
    <source>
        <dbReference type="ARBA" id="ARBA00023136"/>
    </source>
</evidence>
<evidence type="ECO:0000256" key="5">
    <source>
        <dbReference type="ARBA" id="ARBA00022741"/>
    </source>
</evidence>
<dbReference type="CDD" id="cd18597">
    <property type="entry name" value="ABC_6TM_YOR1_D1_like"/>
    <property type="match status" value="1"/>
</dbReference>
<dbReference type="InterPro" id="IPR003593">
    <property type="entry name" value="AAA+_ATPase"/>
</dbReference>
<organism evidence="13 14">
    <name type="scientific">Synchytrium microbalum</name>
    <dbReference type="NCBI Taxonomy" id="1806994"/>
    <lineage>
        <taxon>Eukaryota</taxon>
        <taxon>Fungi</taxon>
        <taxon>Fungi incertae sedis</taxon>
        <taxon>Chytridiomycota</taxon>
        <taxon>Chytridiomycota incertae sedis</taxon>
        <taxon>Chytridiomycetes</taxon>
        <taxon>Synchytriales</taxon>
        <taxon>Synchytriaceae</taxon>
        <taxon>Synchytrium</taxon>
    </lineage>
</organism>
<evidence type="ECO:0000256" key="9">
    <source>
        <dbReference type="SAM" id="MobiDB-lite"/>
    </source>
</evidence>
<dbReference type="Proteomes" id="UP000319731">
    <property type="component" value="Unassembled WGS sequence"/>
</dbReference>
<dbReference type="Pfam" id="PF00005">
    <property type="entry name" value="ABC_tran"/>
    <property type="match status" value="2"/>
</dbReference>
<keyword evidence="6" id="KW-0067">ATP-binding</keyword>
<feature type="transmembrane region" description="Helical" evidence="10">
    <location>
        <begin position="884"/>
        <end position="910"/>
    </location>
</feature>
<keyword evidence="5" id="KW-0547">Nucleotide-binding</keyword>
<keyword evidence="2" id="KW-0813">Transport</keyword>
<dbReference type="PROSITE" id="PS50929">
    <property type="entry name" value="ABC_TM1F"/>
    <property type="match status" value="2"/>
</dbReference>
<protein>
    <submittedName>
        <fullName evidence="13">Uncharacterized protein</fullName>
    </submittedName>
</protein>
<dbReference type="GO" id="GO:0000329">
    <property type="term" value="C:fungal-type vacuole membrane"/>
    <property type="evidence" value="ECO:0007669"/>
    <property type="project" value="UniProtKB-ARBA"/>
</dbReference>
<dbReference type="GO" id="GO:0016887">
    <property type="term" value="F:ATP hydrolysis activity"/>
    <property type="evidence" value="ECO:0007669"/>
    <property type="project" value="InterPro"/>
</dbReference>
<dbReference type="GO" id="GO:0005524">
    <property type="term" value="F:ATP binding"/>
    <property type="evidence" value="ECO:0007669"/>
    <property type="project" value="UniProtKB-KW"/>
</dbReference>
<dbReference type="OrthoDB" id="6500128at2759"/>
<evidence type="ECO:0000256" key="4">
    <source>
        <dbReference type="ARBA" id="ARBA00022737"/>
    </source>
</evidence>
<feature type="transmembrane region" description="Helical" evidence="10">
    <location>
        <begin position="277"/>
        <end position="310"/>
    </location>
</feature>
<dbReference type="FunFam" id="3.40.50.300:FF:000997">
    <property type="entry name" value="Multidrug resistance-associated protein 1"/>
    <property type="match status" value="1"/>
</dbReference>
<dbReference type="CDD" id="cd03250">
    <property type="entry name" value="ABCC_MRP_domain1"/>
    <property type="match status" value="1"/>
</dbReference>
<reference evidence="13 14" key="1">
    <citation type="journal article" date="2019" name="Sci. Rep.">
        <title>Comparative genomics of chytrid fungi reveal insights into the obligate biotrophic and pathogenic lifestyle of Synchytrium endobioticum.</title>
        <authorList>
            <person name="van de Vossenberg B.T.L.H."/>
            <person name="Warris S."/>
            <person name="Nguyen H.D.T."/>
            <person name="van Gent-Pelzer M.P.E."/>
            <person name="Joly D.L."/>
            <person name="van de Geest H.C."/>
            <person name="Bonants P.J.M."/>
            <person name="Smith D.S."/>
            <person name="Levesque C.A."/>
            <person name="van der Lee T.A.J."/>
        </authorList>
    </citation>
    <scope>NUCLEOTIDE SEQUENCE [LARGE SCALE GENOMIC DNA]</scope>
    <source>
        <strain evidence="13 14">JEL517</strain>
    </source>
</reference>
<dbReference type="FunFam" id="1.20.1560.10:FF:000010">
    <property type="entry name" value="Multidrug resistance-associated ABC transporter"/>
    <property type="match status" value="1"/>
</dbReference>
<evidence type="ECO:0000256" key="2">
    <source>
        <dbReference type="ARBA" id="ARBA00022448"/>
    </source>
</evidence>
<keyword evidence="14" id="KW-1185">Reference proteome</keyword>
<dbReference type="EMBL" id="QEAO01000037">
    <property type="protein sequence ID" value="TPX31925.1"/>
    <property type="molecule type" value="Genomic_DNA"/>
</dbReference>
<feature type="region of interest" description="Disordered" evidence="9">
    <location>
        <begin position="1"/>
        <end position="38"/>
    </location>
</feature>
<evidence type="ECO:0000313" key="13">
    <source>
        <dbReference type="EMBL" id="TPX31925.1"/>
    </source>
</evidence>
<proteinExistence type="predicted"/>
<keyword evidence="8 10" id="KW-0472">Membrane</keyword>
<dbReference type="Gene3D" id="1.20.1560.10">
    <property type="entry name" value="ABC transporter type 1, transmembrane domain"/>
    <property type="match status" value="2"/>
</dbReference>
<feature type="transmembrane region" description="Helical" evidence="10">
    <location>
        <begin position="381"/>
        <end position="402"/>
    </location>
</feature>
<feature type="compositionally biased region" description="Basic and acidic residues" evidence="9">
    <location>
        <begin position="534"/>
        <end position="543"/>
    </location>
</feature>
<dbReference type="InterPro" id="IPR011527">
    <property type="entry name" value="ABC1_TM_dom"/>
</dbReference>
<dbReference type="SMART" id="SM00382">
    <property type="entry name" value="AAA"/>
    <property type="match status" value="2"/>
</dbReference>
<sequence>MTSGYKGVDPKGTTGIDAAPRIASPEKSQDANDQRPVLPEQSANIVSKWLLLWMDKIFYKGYKNSLTIDDMYTISSRFKVHELVREFDGIWHSELARKPMEETKNKKPNEKENLVVDDDVKPSFFKKLIPKNPMPPKDQVSLSRALFLMWFPKAWDCGVYKFIGDVCQLTSPLLLAQIIIFVQKSATSPNPPPLYMGFVWVIVLFVLQIMSAVFQNRFQVLSAGHGMAVRATLTSVVYKKALRLSAVSRQEFNAGRVTNIIAADCSRLEMFASNCHLLWTAPIMLLGIFIVLFIQLGPAAVAGFFLLIALQPVQERMWKRLAAIRKQSAGITDQRVRQTQETLSGIRVIKFFAWEVPFYTRIMELRHQEMNQIIRTSLTRALLQSIAFTFPVLSASISFIIYAVTTPYLDPSRIFAAVSLFTMMRFPLMYLPLVIAAWAESGIAIDRISRLLQAEEVQNLPVTDLNAPSAIRVTNGEFIWETEPPEVVARREREMKEMFKGAGGGKFLGKSLGNKAQAAPVAAAEERKKRKWFQRKEADKPDAKAGGIPKRLKPEIAPFKLEIDLDIPRNSLVAIVGAVGSGKSTILNSLIGECTRISGSTVFGGSVGYAGQQPWIQNATLRDNILFGKPYDADRYYRTLHTCALEKDIGMLPDGDLTEIGEKGINLSGGQKARVALARLVYFGSDIVLMDDPLSAVDAHVGRFLFENCILETLKDKTRVLVTHQLHFVSRAEYVIVMKGGKVAERGTFQELMDANGEFSELMKSYGGVDDKEDDVEEVIDASITAGNTAARKKSLDGALTRISDQVQKTAKAGAGNGLMVQEDKAVGAVSLKVYWAYAKAAGGWIFVALLVFIIILVQVVSVGNNFWLTIWTDNRTPWLNQSGYIGIYVMFGIFQSFSWFGFSAFMAVAGNRAARSLHLGAIERVLYAPVSFFDSTPLGRIMNRLSRDQDQCDTQLVDGIRMFLSTFSGAVSTFILIVYATPIFAAPLVPLLGFYYLIQSVYRTTARELKRLDSITRSPIYANVGESLTGLSTIRAYNMENEFINKNEAFIDTNNSVYYLTLCAQYWLSIRLNFMGALLMFFAGTFGVTARATISAALLGLSLSYASSVTQMLSWCVQQFTNVELNMNSVERLSHYSQLEVEAAPINPDHRPKQGWPHTGEINIKNLQLKYGKDLPLILTDVSMNIKDGEKIGIVGRTGSGKSSLMQALFRMVEPSAGTIEVDGENVLTLGLHDLRTRLAIIPQDPTLFSGTVRYNLDPFNEHTDNDLWEALERSSMKDKVSQMDGKLEAKITEGGENLSVGQRQLLCLSRACLRKPRVLVCDEVTSNIDYETDATVQRVLREDLGTSTVLTIAHRLNTIIDYDRVLVLDQGRIVEFDSPKSLLSNPDSQFGKMVDETGDFNSKMLRDLASAATASPSVVAAAVLQTSDVADQQM</sequence>
<dbReference type="FunFam" id="3.40.50.300:FF:000163">
    <property type="entry name" value="Multidrug resistance-associated protein member 4"/>
    <property type="match status" value="1"/>
</dbReference>
<evidence type="ECO:0000256" key="10">
    <source>
        <dbReference type="SAM" id="Phobius"/>
    </source>
</evidence>
<name>A0A507C309_9FUNG</name>
<dbReference type="PROSITE" id="PS00211">
    <property type="entry name" value="ABC_TRANSPORTER_1"/>
    <property type="match status" value="1"/>
</dbReference>
<dbReference type="SUPFAM" id="SSF90123">
    <property type="entry name" value="ABC transporter transmembrane region"/>
    <property type="match status" value="2"/>
</dbReference>
<keyword evidence="3 10" id="KW-0812">Transmembrane</keyword>
<evidence type="ECO:0000259" key="12">
    <source>
        <dbReference type="PROSITE" id="PS50929"/>
    </source>
</evidence>
<feature type="transmembrane region" description="Helical" evidence="10">
    <location>
        <begin position="842"/>
        <end position="864"/>
    </location>
</feature>
<dbReference type="SUPFAM" id="SSF52540">
    <property type="entry name" value="P-loop containing nucleoside triphosphate hydrolases"/>
    <property type="match status" value="2"/>
</dbReference>
<comment type="subcellular location">
    <subcellularLocation>
        <location evidence="1">Vacuole membrane</location>
        <topology evidence="1">Multi-pass membrane protein</topology>
    </subcellularLocation>
</comment>